<evidence type="ECO:0000313" key="10">
    <source>
        <dbReference type="EMBL" id="PMP61421.1"/>
    </source>
</evidence>
<reference evidence="10 11" key="1">
    <citation type="submission" date="2018-01" db="EMBL/GenBank/DDBJ databases">
        <title>Metagenomic assembled genomes from two thermal pools in the Uzon Caldera, Kamchatka, Russia.</title>
        <authorList>
            <person name="Wilkins L."/>
            <person name="Ettinger C."/>
        </authorList>
    </citation>
    <scope>NUCLEOTIDE SEQUENCE [LARGE SCALE GENOMIC DNA]</scope>
    <source>
        <strain evidence="10">ZAV-15</strain>
    </source>
</reference>
<comment type="caution">
    <text evidence="10">The sequence shown here is derived from an EMBL/GenBank/DDBJ whole genome shotgun (WGS) entry which is preliminary data.</text>
</comment>
<dbReference type="PROSITE" id="PS00629">
    <property type="entry name" value="IMP_1"/>
    <property type="match status" value="1"/>
</dbReference>
<keyword evidence="7 8" id="KW-0460">Magnesium</keyword>
<dbReference type="EMBL" id="PNIE01000084">
    <property type="protein sequence ID" value="PMP61421.1"/>
    <property type="molecule type" value="Genomic_DNA"/>
</dbReference>
<dbReference type="InterPro" id="IPR015797">
    <property type="entry name" value="NUDIX_hydrolase-like_dom_sf"/>
</dbReference>
<evidence type="ECO:0000259" key="9">
    <source>
        <dbReference type="PROSITE" id="PS51462"/>
    </source>
</evidence>
<evidence type="ECO:0000256" key="8">
    <source>
        <dbReference type="PIRSR" id="PIRSR600760-2"/>
    </source>
</evidence>
<evidence type="ECO:0000256" key="7">
    <source>
        <dbReference type="ARBA" id="ARBA00022842"/>
    </source>
</evidence>
<feature type="binding site" evidence="8">
    <location>
        <position position="209"/>
    </location>
    <ligand>
        <name>Mg(2+)</name>
        <dbReference type="ChEBI" id="CHEBI:18420"/>
        <label>1</label>
        <note>catalytic</note>
    </ligand>
</feature>
<comment type="catalytic activity">
    <reaction evidence="1">
        <text>a myo-inositol phosphate + H2O = myo-inositol + phosphate</text>
        <dbReference type="Rhea" id="RHEA:24056"/>
        <dbReference type="ChEBI" id="CHEBI:15377"/>
        <dbReference type="ChEBI" id="CHEBI:17268"/>
        <dbReference type="ChEBI" id="CHEBI:43474"/>
        <dbReference type="ChEBI" id="CHEBI:84139"/>
        <dbReference type="EC" id="3.1.3.25"/>
    </reaction>
</comment>
<feature type="binding site" evidence="8">
    <location>
        <position position="83"/>
    </location>
    <ligand>
        <name>Mg(2+)</name>
        <dbReference type="ChEBI" id="CHEBI:18420"/>
        <label>1</label>
        <note>catalytic</note>
    </ligand>
</feature>
<feature type="binding site" evidence="8">
    <location>
        <position position="80"/>
    </location>
    <ligand>
        <name>Mg(2+)</name>
        <dbReference type="ChEBI" id="CHEBI:18420"/>
        <label>1</label>
        <note>catalytic</note>
    </ligand>
</feature>
<dbReference type="InterPro" id="IPR020476">
    <property type="entry name" value="Nudix_hydrolase"/>
</dbReference>
<protein>
    <recommendedName>
        <fullName evidence="4">inositol-phosphate phosphatase</fullName>
        <ecNumber evidence="4">3.1.3.25</ecNumber>
    </recommendedName>
</protein>
<comment type="similarity">
    <text evidence="3">Belongs to the inositol monophosphatase superfamily.</text>
</comment>
<dbReference type="InterPro" id="IPR000760">
    <property type="entry name" value="Inositol_monophosphatase-like"/>
</dbReference>
<organism evidence="10 11">
    <name type="scientific">Caldimicrobium thiodismutans</name>
    <dbReference type="NCBI Taxonomy" id="1653476"/>
    <lineage>
        <taxon>Bacteria</taxon>
        <taxon>Pseudomonadati</taxon>
        <taxon>Thermodesulfobacteriota</taxon>
        <taxon>Thermodesulfobacteria</taxon>
        <taxon>Thermodesulfobacteriales</taxon>
        <taxon>Thermodesulfobacteriaceae</taxon>
        <taxon>Caldimicrobium</taxon>
    </lineage>
</organism>
<name>A0A2N7PIF0_9BACT</name>
<keyword evidence="6" id="KW-0378">Hydrolase</keyword>
<dbReference type="PRINTS" id="PR00377">
    <property type="entry name" value="IMPHPHTASES"/>
</dbReference>
<dbReference type="InterPro" id="IPR022337">
    <property type="entry name" value="Inositol_monophosphatase_SuhB"/>
</dbReference>
<dbReference type="PANTHER" id="PTHR20854:SF4">
    <property type="entry name" value="INOSITOL-1-MONOPHOSPHATASE-RELATED"/>
    <property type="match status" value="1"/>
</dbReference>
<dbReference type="GO" id="GO:0006020">
    <property type="term" value="P:inositol metabolic process"/>
    <property type="evidence" value="ECO:0007669"/>
    <property type="project" value="TreeGrafter"/>
</dbReference>
<dbReference type="Gene3D" id="3.40.190.80">
    <property type="match status" value="1"/>
</dbReference>
<dbReference type="GO" id="GO:0008934">
    <property type="term" value="F:inositol monophosphate 1-phosphatase activity"/>
    <property type="evidence" value="ECO:0007669"/>
    <property type="project" value="InterPro"/>
</dbReference>
<evidence type="ECO:0000313" key="11">
    <source>
        <dbReference type="Proteomes" id="UP000235731"/>
    </source>
</evidence>
<dbReference type="GO" id="GO:0007165">
    <property type="term" value="P:signal transduction"/>
    <property type="evidence" value="ECO:0007669"/>
    <property type="project" value="TreeGrafter"/>
</dbReference>
<dbReference type="InterPro" id="IPR033942">
    <property type="entry name" value="IMPase"/>
</dbReference>
<keyword evidence="5 8" id="KW-0479">Metal-binding</keyword>
<dbReference type="AlphaFoldDB" id="A0A2N7PIF0"/>
<sequence length="403" mass="45822">MLPKLIEIIKDAGKLLKNFYYGSFEVNYKGLIDLVTTADLEVEKFIKNSLKEHFPDIPLIAEEGAIALNRPPQGLYFLLDPLDGTTNFAHRLPWFAISLALMRDLSPEIGIIYNPLTEELFYAIKGEGAYLNERLIKVSERAHLIQCLLATGFPVSKIMEKSKHFMIPFEEFMIKTRGVRRFGSAALDLAYVACGRYDGFYEAYLKPWDTAAGLLLVKEAGGEVTTYLGEPYDPFKDTICASNGLIHDEMLEILKDKHPEQFKPFRNPLPAVDVIIEYQGGIVLIERKNPPFGLALPGGFIEYGERVEEAALREAKEETNLDIKLKYFLGYFSDPKRDPRFHTLSLVFVAEGEGELRGKDDAKFAKVYKIDEIPWQNLVFDHASILKIYLNRRKENELKGLAL</sequence>
<accession>A0A2N7PIF0</accession>
<evidence type="ECO:0000256" key="3">
    <source>
        <dbReference type="ARBA" id="ARBA00009759"/>
    </source>
</evidence>
<feature type="binding site" evidence="8">
    <location>
        <position position="82"/>
    </location>
    <ligand>
        <name>Mg(2+)</name>
        <dbReference type="ChEBI" id="CHEBI:18420"/>
        <label>1</label>
        <note>catalytic</note>
    </ligand>
</feature>
<dbReference type="SUPFAM" id="SSF55811">
    <property type="entry name" value="Nudix"/>
    <property type="match status" value="1"/>
</dbReference>
<dbReference type="PROSITE" id="PS00893">
    <property type="entry name" value="NUDIX_BOX"/>
    <property type="match status" value="1"/>
</dbReference>
<evidence type="ECO:0000256" key="1">
    <source>
        <dbReference type="ARBA" id="ARBA00001033"/>
    </source>
</evidence>
<dbReference type="CDD" id="cd01639">
    <property type="entry name" value="IMPase"/>
    <property type="match status" value="1"/>
</dbReference>
<dbReference type="PRINTS" id="PR01959">
    <property type="entry name" value="SBIMPHPHTASE"/>
</dbReference>
<feature type="binding site" evidence="8">
    <location>
        <position position="62"/>
    </location>
    <ligand>
        <name>Mg(2+)</name>
        <dbReference type="ChEBI" id="CHEBI:18420"/>
        <label>1</label>
        <note>catalytic</note>
    </ligand>
</feature>
<gene>
    <name evidence="10" type="ORF">C0197_05735</name>
</gene>
<dbReference type="Proteomes" id="UP000235731">
    <property type="component" value="Unassembled WGS sequence"/>
</dbReference>
<evidence type="ECO:0000256" key="5">
    <source>
        <dbReference type="ARBA" id="ARBA00022723"/>
    </source>
</evidence>
<comment type="cofactor">
    <cofactor evidence="2 8">
        <name>Mg(2+)</name>
        <dbReference type="ChEBI" id="CHEBI:18420"/>
    </cofactor>
</comment>
<dbReference type="InterPro" id="IPR000086">
    <property type="entry name" value="NUDIX_hydrolase_dom"/>
</dbReference>
<dbReference type="Pfam" id="PF00293">
    <property type="entry name" value="NUDIX"/>
    <property type="match status" value="1"/>
</dbReference>
<dbReference type="InterPro" id="IPR020084">
    <property type="entry name" value="NUDIX_hydrolase_CS"/>
</dbReference>
<dbReference type="PROSITE" id="PS00630">
    <property type="entry name" value="IMP_2"/>
    <property type="match status" value="1"/>
</dbReference>
<dbReference type="Gene3D" id="3.30.540.10">
    <property type="entry name" value="Fructose-1,6-Bisphosphatase, subunit A, domain 1"/>
    <property type="match status" value="1"/>
</dbReference>
<dbReference type="GO" id="GO:0046872">
    <property type="term" value="F:metal ion binding"/>
    <property type="evidence" value="ECO:0007669"/>
    <property type="project" value="UniProtKB-KW"/>
</dbReference>
<feature type="domain" description="Nudix hydrolase" evidence="9">
    <location>
        <begin position="267"/>
        <end position="394"/>
    </location>
</feature>
<dbReference type="Pfam" id="PF00459">
    <property type="entry name" value="Inositol_P"/>
    <property type="match status" value="1"/>
</dbReference>
<dbReference type="PROSITE" id="PS51462">
    <property type="entry name" value="NUDIX"/>
    <property type="match status" value="1"/>
</dbReference>
<dbReference type="PRINTS" id="PR00502">
    <property type="entry name" value="NUDIXFAMILY"/>
</dbReference>
<dbReference type="Gene3D" id="3.90.79.10">
    <property type="entry name" value="Nucleoside Triphosphate Pyrophosphohydrolase"/>
    <property type="match status" value="1"/>
</dbReference>
<evidence type="ECO:0000256" key="6">
    <source>
        <dbReference type="ARBA" id="ARBA00022801"/>
    </source>
</evidence>
<proteinExistence type="inferred from homology"/>
<dbReference type="CDD" id="cd18873">
    <property type="entry name" value="NUDIX_NadM_like"/>
    <property type="match status" value="1"/>
</dbReference>
<evidence type="ECO:0000256" key="2">
    <source>
        <dbReference type="ARBA" id="ARBA00001946"/>
    </source>
</evidence>
<dbReference type="InterPro" id="IPR020583">
    <property type="entry name" value="Inositol_monoP_metal-BS"/>
</dbReference>
<dbReference type="SUPFAM" id="SSF56655">
    <property type="entry name" value="Carbohydrate phosphatase"/>
    <property type="match status" value="1"/>
</dbReference>
<dbReference type="GO" id="GO:0046854">
    <property type="term" value="P:phosphatidylinositol phosphate biosynthetic process"/>
    <property type="evidence" value="ECO:0007669"/>
    <property type="project" value="InterPro"/>
</dbReference>
<evidence type="ECO:0000256" key="4">
    <source>
        <dbReference type="ARBA" id="ARBA00013106"/>
    </source>
</evidence>
<dbReference type="PANTHER" id="PTHR20854">
    <property type="entry name" value="INOSITOL MONOPHOSPHATASE"/>
    <property type="match status" value="1"/>
</dbReference>
<dbReference type="InterPro" id="IPR020550">
    <property type="entry name" value="Inositol_monophosphatase_CS"/>
</dbReference>
<dbReference type="EC" id="3.1.3.25" evidence="4"/>